<feature type="compositionally biased region" description="Low complexity" evidence="7">
    <location>
        <begin position="597"/>
        <end position="607"/>
    </location>
</feature>
<dbReference type="Pfam" id="PF17917">
    <property type="entry name" value="RT_RNaseH"/>
    <property type="match status" value="1"/>
</dbReference>
<gene>
    <name evidence="9" type="ORF">E3N88_27804</name>
</gene>
<evidence type="ECO:0000259" key="8">
    <source>
        <dbReference type="PROSITE" id="PS50994"/>
    </source>
</evidence>
<dbReference type="GO" id="GO:0015074">
    <property type="term" value="P:DNA integration"/>
    <property type="evidence" value="ECO:0007669"/>
    <property type="project" value="InterPro"/>
</dbReference>
<evidence type="ECO:0000256" key="5">
    <source>
        <dbReference type="ARBA" id="ARBA00022801"/>
    </source>
</evidence>
<dbReference type="SUPFAM" id="SSF53098">
    <property type="entry name" value="Ribonuclease H-like"/>
    <property type="match status" value="1"/>
</dbReference>
<name>A0A5N6MXP5_9ASTR</name>
<feature type="compositionally biased region" description="Low complexity" evidence="7">
    <location>
        <begin position="567"/>
        <end position="576"/>
    </location>
</feature>
<dbReference type="OrthoDB" id="10055717at2759"/>
<keyword evidence="1" id="KW-0808">Transferase</keyword>
<dbReference type="Gene3D" id="3.10.20.370">
    <property type="match status" value="1"/>
</dbReference>
<dbReference type="InterPro" id="IPR041588">
    <property type="entry name" value="Integrase_H2C2"/>
</dbReference>
<dbReference type="PROSITE" id="PS50994">
    <property type="entry name" value="INTEGRASE"/>
    <property type="match status" value="1"/>
</dbReference>
<dbReference type="InterPro" id="IPR001584">
    <property type="entry name" value="Integrase_cat-core"/>
</dbReference>
<dbReference type="InterPro" id="IPR012337">
    <property type="entry name" value="RNaseH-like_sf"/>
</dbReference>
<keyword evidence="5" id="KW-0378">Hydrolase</keyword>
<sequence>MCDANNYAVGAVLGQRIDKKPVAIYYASKTLSDAQLNYTTTKKELLAVVYALDKFRSYIWGSKVVIYSDHSAVRYLMEKKDAKPRLIRWILLLLEFDLEIRDKKGSDNVLSRIRVNSDEKSNDINESFPDEYSLTVSKLPWFADIVNYLAAGVLPDHWTKRKRQQFLAQVRYYIWDEPDLFKVGLDQIIKRCIPEEEVQEVLSLTHASACGGHFSGQKTGHWVLSCGLFWPTLFRDASVFAKQCLRCQQLGSISRRDEMPMKPILVVNIFDVWGIDFMGPFPNSHGNYYVLVAVDYVSKWIEAIATKTNDHIVVCKFVQSNIFSRFGIPRVIISDGGSHFKNFITLTPIGTTPYRLVYGKGCHLQVEVAHRALWAVKSVDMGFDDAGKEMKLQLCELEELRNEAYECASAYKDKMKKVHDAKIRSKVFELNQKVWFYNSKLKFFPGKMKSKWSGPHDVTRAGSFGDIEIEEVKDKTRRVVNGHRLKPYLEPSVINKVLRCNDMCFKSRMNFAGNVMTSNGARFKPLLKEGSIKQGVAILEGLRCDQLQRQKIFLMAAVPVNQHPSAESASTATVSEPISPLTAPNSPITAEFQPDFSNSSASSSPESVVAGRGPMLPRLSTDLEGPGPADPSNAEQETYDASPIQGKKKINEVLENPPFYYHDLMMEEEPRCYTEAVRDAKWKEAMHQEILSIERNNTWKLVDLPPGHQPIGLKWVFKVKKDVNGAVTKHKSRLVAKGYVQKFGIDFEEVYKLVKALYGLRQAPRAWNTRLEFTLKQFGFVRCKHEQAVYRKVTSNRLLLVGVYEDDMIVTGENQDDIAAFKRQMEACFEMSDLGLLHYYLGIEVNQGNQGISIKQTGYVVKLLKHAGLMECNATRFPMEPGLKLSKNDEGPNVDATEFRRLIGSLLYVSRFIQPPKQAHIQAVKQILRYLKGSVDLGIHYRGNGSKSLNGFSDSSHMVDSDDGKSTTGLVFYFNDAPIAWNSQKQNTVALSSCEAEFIAAATAACQALRLRALLSEITGWKEETVTLRVDNQSAINLMKNPVFHGRSKHINTHYHFIRECIEKGEIKVEHISGKLQKADILTKALPRQKFEEMKELLGMKIIT</sequence>
<evidence type="ECO:0000313" key="9">
    <source>
        <dbReference type="EMBL" id="KAD4179213.1"/>
    </source>
</evidence>
<comment type="caution">
    <text evidence="9">The sequence shown here is derived from an EMBL/GenBank/DDBJ whole genome shotgun (WGS) entry which is preliminary data.</text>
</comment>
<dbReference type="Gene3D" id="3.30.420.10">
    <property type="entry name" value="Ribonuclease H-like superfamily/Ribonuclease H"/>
    <property type="match status" value="1"/>
</dbReference>
<dbReference type="CDD" id="cd09274">
    <property type="entry name" value="RNase_HI_RT_Ty3"/>
    <property type="match status" value="1"/>
</dbReference>
<keyword evidence="6" id="KW-0695">RNA-directed DNA polymerase</keyword>
<dbReference type="EMBL" id="SZYD01000014">
    <property type="protein sequence ID" value="KAD4179213.1"/>
    <property type="molecule type" value="Genomic_DNA"/>
</dbReference>
<feature type="region of interest" description="Disordered" evidence="7">
    <location>
        <begin position="567"/>
        <end position="648"/>
    </location>
</feature>
<dbReference type="CDD" id="cd09272">
    <property type="entry name" value="RNase_HI_RT_Ty1"/>
    <property type="match status" value="1"/>
</dbReference>
<dbReference type="InterPro" id="IPR036397">
    <property type="entry name" value="RNaseH_sf"/>
</dbReference>
<dbReference type="GO" id="GO:0003964">
    <property type="term" value="F:RNA-directed DNA polymerase activity"/>
    <property type="evidence" value="ECO:0007669"/>
    <property type="project" value="UniProtKB-KW"/>
</dbReference>
<dbReference type="Pfam" id="PF07727">
    <property type="entry name" value="RVT_2"/>
    <property type="match status" value="1"/>
</dbReference>
<evidence type="ECO:0000256" key="1">
    <source>
        <dbReference type="ARBA" id="ARBA00022679"/>
    </source>
</evidence>
<dbReference type="PANTHER" id="PTHR47266">
    <property type="entry name" value="ENDONUCLEASE-RELATED"/>
    <property type="match status" value="1"/>
</dbReference>
<evidence type="ECO:0000256" key="6">
    <source>
        <dbReference type="ARBA" id="ARBA00022918"/>
    </source>
</evidence>
<dbReference type="Proteomes" id="UP000326396">
    <property type="component" value="Linkage Group LG4"/>
</dbReference>
<reference evidence="9 10" key="1">
    <citation type="submission" date="2019-05" db="EMBL/GenBank/DDBJ databases">
        <title>Mikania micrantha, genome provides insights into the molecular mechanism of rapid growth.</title>
        <authorList>
            <person name="Liu B."/>
        </authorList>
    </citation>
    <scope>NUCLEOTIDE SEQUENCE [LARGE SCALE GENOMIC DNA]</scope>
    <source>
        <strain evidence="9">NLD-2019</strain>
        <tissue evidence="9">Leaf</tissue>
    </source>
</reference>
<proteinExistence type="predicted"/>
<dbReference type="SUPFAM" id="SSF56672">
    <property type="entry name" value="DNA/RNA polymerases"/>
    <property type="match status" value="2"/>
</dbReference>
<evidence type="ECO:0000256" key="3">
    <source>
        <dbReference type="ARBA" id="ARBA00022722"/>
    </source>
</evidence>
<dbReference type="GO" id="GO:0016787">
    <property type="term" value="F:hydrolase activity"/>
    <property type="evidence" value="ECO:0007669"/>
    <property type="project" value="UniProtKB-KW"/>
</dbReference>
<keyword evidence="2" id="KW-0548">Nucleotidyltransferase</keyword>
<dbReference type="GO" id="GO:0003676">
    <property type="term" value="F:nucleic acid binding"/>
    <property type="evidence" value="ECO:0007669"/>
    <property type="project" value="InterPro"/>
</dbReference>
<organism evidence="9 10">
    <name type="scientific">Mikania micrantha</name>
    <name type="common">bitter vine</name>
    <dbReference type="NCBI Taxonomy" id="192012"/>
    <lineage>
        <taxon>Eukaryota</taxon>
        <taxon>Viridiplantae</taxon>
        <taxon>Streptophyta</taxon>
        <taxon>Embryophyta</taxon>
        <taxon>Tracheophyta</taxon>
        <taxon>Spermatophyta</taxon>
        <taxon>Magnoliopsida</taxon>
        <taxon>eudicotyledons</taxon>
        <taxon>Gunneridae</taxon>
        <taxon>Pentapetalae</taxon>
        <taxon>asterids</taxon>
        <taxon>campanulids</taxon>
        <taxon>Asterales</taxon>
        <taxon>Asteraceae</taxon>
        <taxon>Asteroideae</taxon>
        <taxon>Heliantheae alliance</taxon>
        <taxon>Eupatorieae</taxon>
        <taxon>Mikania</taxon>
    </lineage>
</organism>
<accession>A0A5N6MXP5</accession>
<dbReference type="AlphaFoldDB" id="A0A5N6MXP5"/>
<dbReference type="InterPro" id="IPR052160">
    <property type="entry name" value="Gypsy_RT_Integrase-like"/>
</dbReference>
<keyword evidence="10" id="KW-1185">Reference proteome</keyword>
<evidence type="ECO:0000313" key="10">
    <source>
        <dbReference type="Proteomes" id="UP000326396"/>
    </source>
</evidence>
<dbReference type="InterPro" id="IPR043502">
    <property type="entry name" value="DNA/RNA_pol_sf"/>
</dbReference>
<dbReference type="Gene3D" id="1.10.340.70">
    <property type="match status" value="1"/>
</dbReference>
<dbReference type="InterPro" id="IPR041373">
    <property type="entry name" value="RT_RNaseH"/>
</dbReference>
<evidence type="ECO:0000256" key="2">
    <source>
        <dbReference type="ARBA" id="ARBA00022695"/>
    </source>
</evidence>
<dbReference type="FunFam" id="3.10.20.370:FF:000001">
    <property type="entry name" value="Retrovirus-related Pol polyprotein from transposon 17.6-like protein"/>
    <property type="match status" value="1"/>
</dbReference>
<evidence type="ECO:0000256" key="4">
    <source>
        <dbReference type="ARBA" id="ARBA00022759"/>
    </source>
</evidence>
<keyword evidence="4" id="KW-0255">Endonuclease</keyword>
<protein>
    <recommendedName>
        <fullName evidence="8">Integrase catalytic domain-containing protein</fullName>
    </recommendedName>
</protein>
<dbReference type="Pfam" id="PF00665">
    <property type="entry name" value="rve"/>
    <property type="match status" value="1"/>
</dbReference>
<evidence type="ECO:0000256" key="7">
    <source>
        <dbReference type="SAM" id="MobiDB-lite"/>
    </source>
</evidence>
<feature type="domain" description="Integrase catalytic" evidence="8">
    <location>
        <begin position="259"/>
        <end position="434"/>
    </location>
</feature>
<dbReference type="Pfam" id="PF17921">
    <property type="entry name" value="Integrase_H2C2"/>
    <property type="match status" value="1"/>
</dbReference>
<dbReference type="GO" id="GO:0004519">
    <property type="term" value="F:endonuclease activity"/>
    <property type="evidence" value="ECO:0007669"/>
    <property type="project" value="UniProtKB-KW"/>
</dbReference>
<dbReference type="InterPro" id="IPR013103">
    <property type="entry name" value="RVT_2"/>
</dbReference>
<keyword evidence="3" id="KW-0540">Nuclease</keyword>